<organism evidence="2 3">
    <name type="scientific">Xiashengella succiniciproducens</name>
    <dbReference type="NCBI Taxonomy" id="2949635"/>
    <lineage>
        <taxon>Bacteria</taxon>
        <taxon>Pseudomonadati</taxon>
        <taxon>Bacteroidota</taxon>
        <taxon>Bacteroidia</taxon>
        <taxon>Marinilabiliales</taxon>
        <taxon>Marinilabiliaceae</taxon>
        <taxon>Xiashengella</taxon>
    </lineage>
</organism>
<dbReference type="EMBL" id="CP098400">
    <property type="protein sequence ID" value="URW79697.1"/>
    <property type="molecule type" value="Genomic_DNA"/>
</dbReference>
<dbReference type="RefSeq" id="WP_250723759.1">
    <property type="nucleotide sequence ID" value="NZ_CP098400.1"/>
</dbReference>
<keyword evidence="1" id="KW-0732">Signal</keyword>
<keyword evidence="3" id="KW-1185">Reference proteome</keyword>
<reference evidence="2" key="2">
    <citation type="submission" date="2022-06" db="EMBL/GenBank/DDBJ databases">
        <title>Xiashengella guii gen. nov. sp. nov., a bacterium isolated form anaerobic digestion tank.</title>
        <authorList>
            <person name="Huang H."/>
        </authorList>
    </citation>
    <scope>NUCLEOTIDE SEQUENCE</scope>
    <source>
        <strain evidence="2">Ai-910</strain>
    </source>
</reference>
<dbReference type="KEGG" id="alkq:M9189_12665"/>
<name>A0A9J6ZPX8_9BACT</name>
<evidence type="ECO:0008006" key="4">
    <source>
        <dbReference type="Google" id="ProtNLM"/>
    </source>
</evidence>
<reference evidence="2" key="1">
    <citation type="submission" date="2022-05" db="EMBL/GenBank/DDBJ databases">
        <authorList>
            <person name="Sun X."/>
        </authorList>
    </citation>
    <scope>NUCLEOTIDE SEQUENCE</scope>
    <source>
        <strain evidence="2">Ai-910</strain>
    </source>
</reference>
<dbReference type="Proteomes" id="UP001056426">
    <property type="component" value="Chromosome"/>
</dbReference>
<feature type="signal peptide" evidence="1">
    <location>
        <begin position="1"/>
        <end position="21"/>
    </location>
</feature>
<protein>
    <recommendedName>
        <fullName evidence="4">Lipid A deacylase LpxR family protein</fullName>
    </recommendedName>
</protein>
<evidence type="ECO:0000256" key="1">
    <source>
        <dbReference type="SAM" id="SignalP"/>
    </source>
</evidence>
<sequence length="365" mass="41401">MKKALAIITLTLALCVSDLMAWSDLWHPLAPGREKNDIGRLYFGVNGSMFFINNEYFGDIVEGYTMPGHYVEPYAKYNLSDYFSLKAGFNILKYYGMDEDAEFYPVLAATIRFNEKLELTMGGIDANTDYDLSDILVYKEDNYRDPVNNGFQLRYLGGSFKGSAWISWDQFIRKGDTIPEIFTAGANLRPTLLKSESGWNIDVPLQMTAFHRGGQISDFSEKGASIINLLGGIEAGKDLNGRLDYLELFVHYLIYKDLKEENSMGINKGNGFFGGVNLGAGSFEFLVAYWSGKDFISTQGNPMFGSASDYKPYLDLSKREMLRSQLMWSRFVTERAVFSLLLDSYYDTRRSQFDYGWGLHISFAL</sequence>
<feature type="chain" id="PRO_5039930705" description="Lipid A deacylase LpxR family protein" evidence="1">
    <location>
        <begin position="22"/>
        <end position="365"/>
    </location>
</feature>
<dbReference type="AlphaFoldDB" id="A0A9J6ZPX8"/>
<accession>A0A9J6ZPX8</accession>
<gene>
    <name evidence="2" type="ORF">M9189_12665</name>
</gene>
<evidence type="ECO:0000313" key="3">
    <source>
        <dbReference type="Proteomes" id="UP001056426"/>
    </source>
</evidence>
<proteinExistence type="predicted"/>
<evidence type="ECO:0000313" key="2">
    <source>
        <dbReference type="EMBL" id="URW79697.1"/>
    </source>
</evidence>